<keyword evidence="6 8" id="KW-1133">Transmembrane helix</keyword>
<evidence type="ECO:0000256" key="6">
    <source>
        <dbReference type="ARBA" id="ARBA00022989"/>
    </source>
</evidence>
<evidence type="ECO:0000256" key="2">
    <source>
        <dbReference type="ARBA" id="ARBA00007776"/>
    </source>
</evidence>
<protein>
    <submittedName>
        <fullName evidence="9">Rod shape-determining protein MreD</fullName>
    </submittedName>
</protein>
<evidence type="ECO:0000313" key="10">
    <source>
        <dbReference type="Proteomes" id="UP000324646"/>
    </source>
</evidence>
<keyword evidence="7 8" id="KW-0472">Membrane</keyword>
<dbReference type="RefSeq" id="WP_148809460.1">
    <property type="nucleotide sequence ID" value="NZ_CP042243.1"/>
</dbReference>
<comment type="subcellular location">
    <subcellularLocation>
        <location evidence="1">Cell membrane</location>
        <topology evidence="1">Multi-pass membrane protein</topology>
    </subcellularLocation>
</comment>
<accession>A0A5C0SCP8</accession>
<feature type="transmembrane region" description="Helical" evidence="8">
    <location>
        <begin position="28"/>
        <end position="45"/>
    </location>
</feature>
<dbReference type="AlphaFoldDB" id="A0A5C0SCP8"/>
<feature type="transmembrane region" description="Helical" evidence="8">
    <location>
        <begin position="99"/>
        <end position="121"/>
    </location>
</feature>
<dbReference type="GO" id="GO:0008360">
    <property type="term" value="P:regulation of cell shape"/>
    <property type="evidence" value="ECO:0007669"/>
    <property type="project" value="UniProtKB-KW"/>
</dbReference>
<evidence type="ECO:0000256" key="1">
    <source>
        <dbReference type="ARBA" id="ARBA00004651"/>
    </source>
</evidence>
<feature type="transmembrane region" description="Helical" evidence="8">
    <location>
        <begin position="133"/>
        <end position="152"/>
    </location>
</feature>
<evidence type="ECO:0000256" key="8">
    <source>
        <dbReference type="SAM" id="Phobius"/>
    </source>
</evidence>
<keyword evidence="5" id="KW-0133">Cell shape</keyword>
<evidence type="ECO:0000256" key="7">
    <source>
        <dbReference type="ARBA" id="ARBA00023136"/>
    </source>
</evidence>
<dbReference type="EMBL" id="CP042243">
    <property type="protein sequence ID" value="QEK12305.1"/>
    <property type="molecule type" value="Genomic_DNA"/>
</dbReference>
<dbReference type="Pfam" id="PF04093">
    <property type="entry name" value="MreD"/>
    <property type="match status" value="1"/>
</dbReference>
<organism evidence="9 10">
    <name type="scientific">Crassaminicella thermophila</name>
    <dbReference type="NCBI Taxonomy" id="2599308"/>
    <lineage>
        <taxon>Bacteria</taxon>
        <taxon>Bacillati</taxon>
        <taxon>Bacillota</taxon>
        <taxon>Clostridia</taxon>
        <taxon>Eubacteriales</taxon>
        <taxon>Clostridiaceae</taxon>
        <taxon>Crassaminicella</taxon>
    </lineage>
</organism>
<sequence length="166" mass="19252">MNFFIVLLIIIINFLIQSTLLQHFRILGILPNTSLIIVVAFSILWGKKRGALIGFFTGLLQDILLGSMIGANALIYLLIGYNTGVFEKNIYKDNYLTPVFFVVISTAIYHLIYYVIMYMTYNQVSLFFIFRRIAMLEIIYNSILSILIYKLLYNFNKRSYIKSKTG</sequence>
<dbReference type="OrthoDB" id="9796616at2"/>
<dbReference type="KEGG" id="crs:FQB35_07895"/>
<dbReference type="InterPro" id="IPR007227">
    <property type="entry name" value="Cell_shape_determining_MreD"/>
</dbReference>
<dbReference type="Proteomes" id="UP000324646">
    <property type="component" value="Chromosome"/>
</dbReference>
<dbReference type="NCBIfam" id="TIGR03426">
    <property type="entry name" value="shape_MreD"/>
    <property type="match status" value="1"/>
</dbReference>
<keyword evidence="10" id="KW-1185">Reference proteome</keyword>
<keyword evidence="3" id="KW-1003">Cell membrane</keyword>
<keyword evidence="4 8" id="KW-0812">Transmembrane</keyword>
<evidence type="ECO:0000313" key="9">
    <source>
        <dbReference type="EMBL" id="QEK12305.1"/>
    </source>
</evidence>
<reference evidence="9 10" key="1">
    <citation type="submission" date="2019-07" db="EMBL/GenBank/DDBJ databases">
        <title>Complete genome of Crassaminicella thermophila SY095.</title>
        <authorList>
            <person name="Li X."/>
        </authorList>
    </citation>
    <scope>NUCLEOTIDE SEQUENCE [LARGE SCALE GENOMIC DNA]</scope>
    <source>
        <strain evidence="9 10">SY095</strain>
    </source>
</reference>
<dbReference type="PIRSF" id="PIRSF037497">
    <property type="entry name" value="MreD_Clostridium/Treponema_prd"/>
    <property type="match status" value="1"/>
</dbReference>
<comment type="similarity">
    <text evidence="2">Belongs to the MreD family.</text>
</comment>
<evidence type="ECO:0000256" key="5">
    <source>
        <dbReference type="ARBA" id="ARBA00022960"/>
    </source>
</evidence>
<dbReference type="GO" id="GO:0005886">
    <property type="term" value="C:plasma membrane"/>
    <property type="evidence" value="ECO:0007669"/>
    <property type="project" value="UniProtKB-SubCell"/>
</dbReference>
<evidence type="ECO:0000256" key="4">
    <source>
        <dbReference type="ARBA" id="ARBA00022692"/>
    </source>
</evidence>
<gene>
    <name evidence="9" type="primary">mreD</name>
    <name evidence="9" type="ORF">FQB35_07895</name>
</gene>
<name>A0A5C0SCP8_CRATE</name>
<feature type="transmembrane region" description="Helical" evidence="8">
    <location>
        <begin position="52"/>
        <end position="79"/>
    </location>
</feature>
<evidence type="ECO:0000256" key="3">
    <source>
        <dbReference type="ARBA" id="ARBA00022475"/>
    </source>
</evidence>
<proteinExistence type="inferred from homology"/>
<dbReference type="InterPro" id="IPR017225">
    <property type="entry name" value="Cell_shape_determin_MreD_prd"/>
</dbReference>